<protein>
    <submittedName>
        <fullName evidence="2">Vpu protein</fullName>
    </submittedName>
</protein>
<reference evidence="3" key="2">
    <citation type="submission" date="2017-08" db="EMBL/GenBank/DDBJ databases">
        <title>vpu and nef cooperate to allow efficient replication of HIV-1-like SIVagm chimeras in African Green Monkeys without causing disease.</title>
        <authorList>
            <person name="Joas S."/>
            <person name="Parrish E."/>
            <person name="Gnanadurai C.W."/>
            <person name="Lump E."/>
            <person name="Steurzel C.M."/>
            <person name="Parrish N.F."/>
            <person name="Learn G.H."/>
            <person name="Sauermann U."/>
            <person name="Toepfer K."/>
            <person name="Schultheiss T."/>
            <person name="Billingsley J.M."/>
            <person name="Bosinger S."/>
            <person name="Silvestri G."/>
            <person name="Apetrei C."/>
            <person name="Huot N."/>
            <person name="Garcia-Tellez T."/>
            <person name="Mueller-Trutwin M."/>
            <person name="Hotter D."/>
            <person name="Sauter D."/>
            <person name="Hahn B.H."/>
            <person name="Stahl-Hennig C."/>
            <person name="Kirchhoff F."/>
        </authorList>
    </citation>
    <scope>NUCLEOTIDE SEQUENCE</scope>
</reference>
<proteinExistence type="predicted"/>
<organism evidence="2 4">
    <name type="scientific">Simian immunodeficiency virus</name>
    <name type="common">SIV</name>
    <dbReference type="NCBI Taxonomy" id="11723"/>
    <lineage>
        <taxon>Viruses</taxon>
        <taxon>Riboviria</taxon>
        <taxon>Pararnavirae</taxon>
        <taxon>Artverviricota</taxon>
        <taxon>Revtraviricetes</taxon>
        <taxon>Ortervirales</taxon>
        <taxon>Retroviridae</taxon>
        <taxon>Orthoretrovirinae</taxon>
        <taxon>Lentivirus</taxon>
        <taxon>Lentivirus simimdef</taxon>
    </lineage>
</organism>
<accession>Q8JAH5</accession>
<evidence type="ECO:0000313" key="3">
    <source>
        <dbReference type="EMBL" id="AVK70373.1"/>
    </source>
</evidence>
<dbReference type="EMBL" id="MF774881">
    <property type="protein sequence ID" value="AVK70373.1"/>
    <property type="molecule type" value="Genomic_DNA"/>
</dbReference>
<dbReference type="EMBL" id="AF468658">
    <property type="protein sequence ID" value="AAM90227.1"/>
    <property type="molecule type" value="Genomic_DNA"/>
</dbReference>
<name>Q8JAH5_SIV</name>
<organismHost>
    <name type="scientific">Pan troglodytes</name>
    <name type="common">Chimpanzee</name>
    <dbReference type="NCBI Taxonomy" id="9598"/>
</organismHost>
<evidence type="ECO:0000313" key="2">
    <source>
        <dbReference type="EMBL" id="AAM90227.1"/>
    </source>
</evidence>
<organismHost>
    <name type="scientific">Cercopithecidae</name>
    <name type="common">Old World monkeys</name>
    <dbReference type="NCBI Taxonomy" id="9527"/>
</organismHost>
<feature type="transmembrane region" description="Helical" evidence="1">
    <location>
        <begin position="6"/>
        <end position="30"/>
    </location>
</feature>
<evidence type="ECO:0000256" key="1">
    <source>
        <dbReference type="SAM" id="Phobius"/>
    </source>
</evidence>
<reference evidence="2 4" key="1">
    <citation type="journal article" date="2002" name="J. Virol.">
        <title>Characterization of a novel simian immunodeficiency virus with a vpu gene from greater spot-nosed monkeys (Cercopithecus nictitans) provides new insights into simian/human immunodeficiency virus phylogeny.</title>
        <authorList>
            <person name="Courgnaud V."/>
            <person name="Salemi M."/>
            <person name="Pourrut X."/>
            <person name="Mpoudi-Ngole E."/>
            <person name="Abela B."/>
            <person name="Auzel P."/>
            <person name="Bibollet-Ruche F."/>
            <person name="Hahn B."/>
            <person name="Vandamme A.M."/>
            <person name="Delaporte E."/>
            <person name="Peeters M."/>
        </authorList>
    </citation>
    <scope>NUCLEOTIDE SEQUENCE [LARGE SCALE GENOMIC DNA]</scope>
</reference>
<evidence type="ECO:0000313" key="4">
    <source>
        <dbReference type="Proteomes" id="UP000257913"/>
    </source>
</evidence>
<keyword evidence="1" id="KW-1133">Transmembrane helix</keyword>
<keyword evidence="1" id="KW-0472">Membrane</keyword>
<sequence length="76" mass="8518">MSAAALWWWGAAVITFIYFCLAIFALYLAWDKWIKGKPKIPVAVIRLVEDDEESGIFEDASSEPNAYGFANPGFEV</sequence>
<gene>
    <name evidence="3" type="primary">vpu</name>
</gene>
<keyword evidence="1" id="KW-0812">Transmembrane</keyword>
<dbReference type="Proteomes" id="UP000257913">
    <property type="component" value="Segment"/>
</dbReference>